<sequence length="214" mass="22852">MSLFVHFNLLNLSTLVFLLLTSPTHATPAASSDLLSPLSRRQYNYTPPHFYLRTCIPTSTSLNSTNSTTIQSDEGLYVAALGAEAGTFTAVLTPSESSATKASLDGTNILFVPGNGASGTEEYGLVLEPDTDGAGEFQSSIPNFVLSGKNFNTETAWEPVTITTSHGTSGFSITSDGKLVRNDPAFAGWLGTFLFLPFLTLSSFNFKTSTLIRD</sequence>
<keyword evidence="5" id="KW-1185">Reference proteome</keyword>
<dbReference type="EMBL" id="LCWF01000313">
    <property type="protein sequence ID" value="KKY13452.1"/>
    <property type="molecule type" value="Genomic_DNA"/>
</dbReference>
<protein>
    <recommendedName>
        <fullName evidence="3">DUF7907 domain-containing protein</fullName>
    </recommendedName>
</protein>
<name>A0A0G2DR25_PHACM</name>
<evidence type="ECO:0000256" key="2">
    <source>
        <dbReference type="SAM" id="SignalP"/>
    </source>
</evidence>
<evidence type="ECO:0000256" key="1">
    <source>
        <dbReference type="SAM" id="Phobius"/>
    </source>
</evidence>
<dbReference type="Pfam" id="PF25484">
    <property type="entry name" value="DUF7907"/>
    <property type="match status" value="1"/>
</dbReference>
<reference evidence="4 5" key="2">
    <citation type="submission" date="2015-05" db="EMBL/GenBank/DDBJ databases">
        <authorList>
            <person name="Morales-Cruz A."/>
            <person name="Amrine K.C."/>
            <person name="Cantu D."/>
        </authorList>
    </citation>
    <scope>NUCLEOTIDE SEQUENCE [LARGE SCALE GENOMIC DNA]</scope>
    <source>
        <strain evidence="4">UCRPC4</strain>
    </source>
</reference>
<evidence type="ECO:0000313" key="4">
    <source>
        <dbReference type="EMBL" id="KKY13452.1"/>
    </source>
</evidence>
<evidence type="ECO:0000313" key="5">
    <source>
        <dbReference type="Proteomes" id="UP000053317"/>
    </source>
</evidence>
<accession>A0A0G2DR25</accession>
<keyword evidence="2" id="KW-0732">Signal</keyword>
<feature type="signal peptide" evidence="2">
    <location>
        <begin position="1"/>
        <end position="26"/>
    </location>
</feature>
<feature type="chain" id="PRO_5002543258" description="DUF7907 domain-containing protein" evidence="2">
    <location>
        <begin position="27"/>
        <end position="214"/>
    </location>
</feature>
<gene>
    <name evidence="4" type="ORF">UCRPC4_g06972</name>
</gene>
<evidence type="ECO:0000259" key="3">
    <source>
        <dbReference type="Pfam" id="PF25484"/>
    </source>
</evidence>
<feature type="domain" description="DUF7907" evidence="3">
    <location>
        <begin position="65"/>
        <end position="190"/>
    </location>
</feature>
<keyword evidence="1" id="KW-1133">Transmembrane helix</keyword>
<comment type="caution">
    <text evidence="4">The sequence shown here is derived from an EMBL/GenBank/DDBJ whole genome shotgun (WGS) entry which is preliminary data.</text>
</comment>
<keyword evidence="1" id="KW-0812">Transmembrane</keyword>
<keyword evidence="1" id="KW-0472">Membrane</keyword>
<dbReference type="Proteomes" id="UP000053317">
    <property type="component" value="Unassembled WGS sequence"/>
</dbReference>
<proteinExistence type="predicted"/>
<dbReference type="AlphaFoldDB" id="A0A0G2DR25"/>
<reference evidence="4 5" key="1">
    <citation type="submission" date="2015-05" db="EMBL/GenBank/DDBJ databases">
        <title>Distinctive expansion of gene families associated with plant cell wall degradation and secondary metabolism in the genomes of grapevine trunk pathogens.</title>
        <authorList>
            <person name="Lawrence D.P."/>
            <person name="Travadon R."/>
            <person name="Rolshausen P.E."/>
            <person name="Baumgartner K."/>
        </authorList>
    </citation>
    <scope>NUCLEOTIDE SEQUENCE [LARGE SCALE GENOMIC DNA]</scope>
    <source>
        <strain evidence="4">UCRPC4</strain>
    </source>
</reference>
<dbReference type="InterPro" id="IPR057229">
    <property type="entry name" value="DUF7907"/>
</dbReference>
<feature type="transmembrane region" description="Helical" evidence="1">
    <location>
        <begin position="186"/>
        <end position="206"/>
    </location>
</feature>
<organism evidence="4 5">
    <name type="scientific">Phaeomoniella chlamydospora</name>
    <name type="common">Phaeoacremonium chlamydosporum</name>
    <dbReference type="NCBI Taxonomy" id="158046"/>
    <lineage>
        <taxon>Eukaryota</taxon>
        <taxon>Fungi</taxon>
        <taxon>Dikarya</taxon>
        <taxon>Ascomycota</taxon>
        <taxon>Pezizomycotina</taxon>
        <taxon>Eurotiomycetes</taxon>
        <taxon>Chaetothyriomycetidae</taxon>
        <taxon>Phaeomoniellales</taxon>
        <taxon>Phaeomoniellaceae</taxon>
        <taxon>Phaeomoniella</taxon>
    </lineage>
</organism>